<reference evidence="3" key="1">
    <citation type="submission" date="2025-08" db="UniProtKB">
        <authorList>
            <consortium name="RefSeq"/>
        </authorList>
    </citation>
    <scope>IDENTIFICATION</scope>
    <source>
        <tissue evidence="3">Whole sample</tissue>
    </source>
</reference>
<dbReference type="SUPFAM" id="SSF51905">
    <property type="entry name" value="FAD/NAD(P)-binding domain"/>
    <property type="match status" value="1"/>
</dbReference>
<dbReference type="Gene3D" id="3.50.50.60">
    <property type="entry name" value="FAD/NAD(P)-binding domain"/>
    <property type="match status" value="1"/>
</dbReference>
<name>A0A8B8BK60_CRAVI</name>
<dbReference type="AlphaFoldDB" id="A0A8B8BK60"/>
<dbReference type="GeneID" id="111111197"/>
<dbReference type="RefSeq" id="XP_022303732.1">
    <property type="nucleotide sequence ID" value="XM_022448024.1"/>
</dbReference>
<dbReference type="InterPro" id="IPR050464">
    <property type="entry name" value="Zeta_carotene_desat/Oxidored"/>
</dbReference>
<evidence type="ECO:0000259" key="1">
    <source>
        <dbReference type="Pfam" id="PF01593"/>
    </source>
</evidence>
<dbReference type="PRINTS" id="PR00419">
    <property type="entry name" value="ADXRDTASE"/>
</dbReference>
<feature type="domain" description="Amine oxidase" evidence="1">
    <location>
        <begin position="46"/>
        <end position="325"/>
    </location>
</feature>
<gene>
    <name evidence="3" type="primary">LOC111111197</name>
</gene>
<dbReference type="OrthoDB" id="5046242at2759"/>
<dbReference type="PANTHER" id="PTHR42923">
    <property type="entry name" value="PROTOPORPHYRINOGEN OXIDASE"/>
    <property type="match status" value="1"/>
</dbReference>
<dbReference type="Proteomes" id="UP000694844">
    <property type="component" value="Chromosome 9"/>
</dbReference>
<dbReference type="Pfam" id="PF01593">
    <property type="entry name" value="Amino_oxidase"/>
    <property type="match status" value="1"/>
</dbReference>
<dbReference type="InterPro" id="IPR002937">
    <property type="entry name" value="Amino_oxidase"/>
</dbReference>
<dbReference type="Gene3D" id="3.30.70.1990">
    <property type="match status" value="1"/>
</dbReference>
<proteinExistence type="predicted"/>
<keyword evidence="2" id="KW-1185">Reference proteome</keyword>
<dbReference type="InterPro" id="IPR036188">
    <property type="entry name" value="FAD/NAD-bd_sf"/>
</dbReference>
<protein>
    <submittedName>
        <fullName evidence="3">Polyenoic fatty acid isomerase-like</fullName>
    </submittedName>
</protein>
<dbReference type="KEGG" id="cvn:111111197"/>
<dbReference type="GO" id="GO:0016491">
    <property type="term" value="F:oxidoreductase activity"/>
    <property type="evidence" value="ECO:0007669"/>
    <property type="project" value="InterPro"/>
</dbReference>
<organism evidence="2 3">
    <name type="scientific">Crassostrea virginica</name>
    <name type="common">Eastern oyster</name>
    <dbReference type="NCBI Taxonomy" id="6565"/>
    <lineage>
        <taxon>Eukaryota</taxon>
        <taxon>Metazoa</taxon>
        <taxon>Spiralia</taxon>
        <taxon>Lophotrochozoa</taxon>
        <taxon>Mollusca</taxon>
        <taxon>Bivalvia</taxon>
        <taxon>Autobranchia</taxon>
        <taxon>Pteriomorphia</taxon>
        <taxon>Ostreida</taxon>
        <taxon>Ostreoidea</taxon>
        <taxon>Ostreidae</taxon>
        <taxon>Crassostrea</taxon>
    </lineage>
</organism>
<dbReference type="Gene3D" id="1.10.405.20">
    <property type="match status" value="1"/>
</dbReference>
<accession>A0A8B8BK60</accession>
<dbReference type="PANTHER" id="PTHR42923:SF3">
    <property type="entry name" value="PROTOPORPHYRINOGEN OXIDASE"/>
    <property type="match status" value="1"/>
</dbReference>
<evidence type="ECO:0000313" key="2">
    <source>
        <dbReference type="Proteomes" id="UP000694844"/>
    </source>
</evidence>
<sequence>MYTPNNEFWDGEPLTCVNKEFMQGHPRIKGPKSTADRIAIIGAGPSGMHMAYELKERGFKNIVIFEGRNEVGGKATSRFIRNTWYDMGPVVLGETGDKSVKLLEKFNVGFEVRPEVPSYTWLTRNVYKPTVETNQIPLSRVTDAAQRYITLHRCLFGTYEGEIMPRPSPEILNKIHGTVEDFLRRNDLMDLQPFFYAAFVLNGFGFLNETSALYGLILIPPAQLKGFLTPEGGVFRLLGGWQNLFIEMAKRINVDIIFNANIQQIRRGKKVQIVFNQKHSNHLNTQEFDFLILSPAMNSLFNIVDFNPHELKIFSQLRNLFFVKSVVNSISPGKRSLSPLENFQYDTNDVEYAVYRSINVHQVSNNITGLDYQLGLKENVDPDGSKYETSVYIQFGKANPWNRGVDAYVQGLLGQHLRDFNKAKPQIVQQAKWGYYFPNFPPEAATSGVLWDILDMQGKYNTWYIGSSVSFESLENVFEYNHLILKHFRN</sequence>
<evidence type="ECO:0000313" key="3">
    <source>
        <dbReference type="RefSeq" id="XP_022303732.1"/>
    </source>
</evidence>